<organism evidence="1 2">
    <name type="scientific">Chiloscyllium punctatum</name>
    <name type="common">Brownbanded bambooshark</name>
    <name type="synonym">Hemiscyllium punctatum</name>
    <dbReference type="NCBI Taxonomy" id="137246"/>
    <lineage>
        <taxon>Eukaryota</taxon>
        <taxon>Metazoa</taxon>
        <taxon>Chordata</taxon>
        <taxon>Craniata</taxon>
        <taxon>Vertebrata</taxon>
        <taxon>Chondrichthyes</taxon>
        <taxon>Elasmobranchii</taxon>
        <taxon>Galeomorphii</taxon>
        <taxon>Galeoidea</taxon>
        <taxon>Orectolobiformes</taxon>
        <taxon>Hemiscylliidae</taxon>
        <taxon>Chiloscyllium</taxon>
    </lineage>
</organism>
<proteinExistence type="predicted"/>
<dbReference type="AlphaFoldDB" id="A0A401S490"/>
<keyword evidence="2" id="KW-1185">Reference proteome</keyword>
<dbReference type="Proteomes" id="UP000287033">
    <property type="component" value="Unassembled WGS sequence"/>
</dbReference>
<dbReference type="EMBL" id="BEZZ01000080">
    <property type="protein sequence ID" value="GCC25214.1"/>
    <property type="molecule type" value="Genomic_DNA"/>
</dbReference>
<evidence type="ECO:0000313" key="1">
    <source>
        <dbReference type="EMBL" id="GCC25214.1"/>
    </source>
</evidence>
<evidence type="ECO:0000313" key="2">
    <source>
        <dbReference type="Proteomes" id="UP000287033"/>
    </source>
</evidence>
<reference evidence="1 2" key="1">
    <citation type="journal article" date="2018" name="Nat. Ecol. Evol.">
        <title>Shark genomes provide insights into elasmobranch evolution and the origin of vertebrates.</title>
        <authorList>
            <person name="Hara Y"/>
            <person name="Yamaguchi K"/>
            <person name="Onimaru K"/>
            <person name="Kadota M"/>
            <person name="Koyanagi M"/>
            <person name="Keeley SD"/>
            <person name="Tatsumi K"/>
            <person name="Tanaka K"/>
            <person name="Motone F"/>
            <person name="Kageyama Y"/>
            <person name="Nozu R"/>
            <person name="Adachi N"/>
            <person name="Nishimura O"/>
            <person name="Nakagawa R"/>
            <person name="Tanegashima C"/>
            <person name="Kiyatake I"/>
            <person name="Matsumoto R"/>
            <person name="Murakumo K"/>
            <person name="Nishida K"/>
            <person name="Terakita A"/>
            <person name="Kuratani S"/>
            <person name="Sato K"/>
            <person name="Hyodo S Kuraku.S."/>
        </authorList>
    </citation>
    <scope>NUCLEOTIDE SEQUENCE [LARGE SCALE GENOMIC DNA]</scope>
</reference>
<gene>
    <name evidence="1" type="ORF">chiPu_0003622</name>
</gene>
<comment type="caution">
    <text evidence="1">The sequence shown here is derived from an EMBL/GenBank/DDBJ whole genome shotgun (WGS) entry which is preliminary data.</text>
</comment>
<name>A0A401S490_CHIPU</name>
<accession>A0A401S490</accession>
<sequence length="73" mass="8549">MFKALHILQSTPRHEEAVFVQWRVVRALQFSIEKGNRIPSKPKGTFHIPDMISRGRAMKQHKNQTESIQDLPR</sequence>
<protein>
    <submittedName>
        <fullName evidence="1">Uncharacterized protein</fullName>
    </submittedName>
</protein>